<dbReference type="InterPro" id="IPR009072">
    <property type="entry name" value="Histone-fold"/>
</dbReference>
<keyword evidence="1" id="KW-0539">Nucleus</keyword>
<name>A0A7J8FGW2_ROUAE</name>
<dbReference type="InterPro" id="IPR007125">
    <property type="entry name" value="H2A/H2B/H3"/>
</dbReference>
<evidence type="ECO:0000256" key="2">
    <source>
        <dbReference type="SAM" id="MobiDB-lite"/>
    </source>
</evidence>
<dbReference type="SUPFAM" id="SSF47113">
    <property type="entry name" value="Histone-fold"/>
    <property type="match status" value="1"/>
</dbReference>
<gene>
    <name evidence="4" type="ORF">HJG63_006092</name>
</gene>
<comment type="subunit">
    <text evidence="1">The nucleosome is a histone octamer containing two molecules each of H2A, H2B, H3 and H4 assembled in one H3-H4 heterotetramer and two H2A-H2B heterodimers. The octamer wraps approximately 147 bp of DNA.</text>
</comment>
<accession>A0A7J8FGW2</accession>
<keyword evidence="1" id="KW-0238">DNA-binding</keyword>
<dbReference type="GO" id="GO:0003677">
    <property type="term" value="F:DNA binding"/>
    <property type="evidence" value="ECO:0007669"/>
    <property type="project" value="UniProtKB-KW"/>
</dbReference>
<dbReference type="GO" id="GO:0005634">
    <property type="term" value="C:nucleus"/>
    <property type="evidence" value="ECO:0007669"/>
    <property type="project" value="UniProtKB-SubCell"/>
</dbReference>
<dbReference type="Gene3D" id="1.10.20.10">
    <property type="entry name" value="Histone, subunit A"/>
    <property type="match status" value="1"/>
</dbReference>
<comment type="caution">
    <text evidence="4">The sequence shown here is derived from an EMBL/GenBank/DDBJ whole genome shotgun (WGS) entry which is preliminary data.</text>
</comment>
<evidence type="ECO:0000256" key="1">
    <source>
        <dbReference type="RuleBase" id="RU003767"/>
    </source>
</evidence>
<dbReference type="AlphaFoldDB" id="A0A7J8FGW2"/>
<dbReference type="Proteomes" id="UP000593571">
    <property type="component" value="Unassembled WGS sequence"/>
</dbReference>
<dbReference type="GO" id="GO:0046982">
    <property type="term" value="F:protein heterodimerization activity"/>
    <property type="evidence" value="ECO:0007669"/>
    <property type="project" value="InterPro"/>
</dbReference>
<keyword evidence="1" id="KW-0544">Nucleosome core</keyword>
<dbReference type="EMBL" id="JACASE010000007">
    <property type="protein sequence ID" value="KAF6446936.1"/>
    <property type="molecule type" value="Genomic_DNA"/>
</dbReference>
<organism evidence="4 5">
    <name type="scientific">Rousettus aegyptiacus</name>
    <name type="common">Egyptian fruit bat</name>
    <name type="synonym">Pteropus aegyptiacus</name>
    <dbReference type="NCBI Taxonomy" id="9407"/>
    <lineage>
        <taxon>Eukaryota</taxon>
        <taxon>Metazoa</taxon>
        <taxon>Chordata</taxon>
        <taxon>Craniata</taxon>
        <taxon>Vertebrata</taxon>
        <taxon>Euteleostomi</taxon>
        <taxon>Mammalia</taxon>
        <taxon>Eutheria</taxon>
        <taxon>Laurasiatheria</taxon>
        <taxon>Chiroptera</taxon>
        <taxon>Yinpterochiroptera</taxon>
        <taxon>Pteropodoidea</taxon>
        <taxon>Pteropodidae</taxon>
        <taxon>Rousettinae</taxon>
        <taxon>Rousettus</taxon>
    </lineage>
</organism>
<comment type="subcellular location">
    <subcellularLocation>
        <location evidence="1">Nucleus</location>
    </subcellularLocation>
</comment>
<feature type="compositionally biased region" description="Pro residues" evidence="2">
    <location>
        <begin position="99"/>
        <end position="108"/>
    </location>
</feature>
<protein>
    <recommendedName>
        <fullName evidence="1">Histone H2A</fullName>
    </recommendedName>
</protein>
<dbReference type="SMART" id="SM00414">
    <property type="entry name" value="H2A"/>
    <property type="match status" value="1"/>
</dbReference>
<dbReference type="InterPro" id="IPR002119">
    <property type="entry name" value="Histone_H2A"/>
</dbReference>
<proteinExistence type="inferred from homology"/>
<comment type="similarity">
    <text evidence="1">Belongs to the histone H2A family.</text>
</comment>
<dbReference type="Pfam" id="PF00125">
    <property type="entry name" value="Histone"/>
    <property type="match status" value="1"/>
</dbReference>
<dbReference type="GO" id="GO:0030527">
    <property type="term" value="F:structural constituent of chromatin"/>
    <property type="evidence" value="ECO:0007669"/>
    <property type="project" value="InterPro"/>
</dbReference>
<dbReference type="FunFam" id="1.10.20.10:FF:000013">
    <property type="entry name" value="Core histone macro-H2A"/>
    <property type="match status" value="1"/>
</dbReference>
<dbReference type="PANTHER" id="PTHR23430">
    <property type="entry name" value="HISTONE H2A"/>
    <property type="match status" value="1"/>
</dbReference>
<dbReference type="CDD" id="cd00074">
    <property type="entry name" value="HFD_H2A"/>
    <property type="match status" value="1"/>
</dbReference>
<keyword evidence="1" id="KW-0158">Chromosome</keyword>
<dbReference type="PRINTS" id="PR00620">
    <property type="entry name" value="HISTONEH2A"/>
</dbReference>
<sequence>MSSRGGKKKSTKTSRSAKAGVIFPVGRMLRYIKKGHPKYRIGVGAPVYMAAVLEYLTAEILELAGNAARDNKKGRVTPRHILLAVANDEELNQVRGSPSLPPNPPPTPDSRHMIKQSCSPRESCVQRGVGVWLAINDVDCVLDY</sequence>
<keyword evidence="5" id="KW-1185">Reference proteome</keyword>
<feature type="region of interest" description="Disordered" evidence="2">
    <location>
        <begin position="92"/>
        <end position="115"/>
    </location>
</feature>
<dbReference type="GO" id="GO:0000786">
    <property type="term" value="C:nucleosome"/>
    <property type="evidence" value="ECO:0007669"/>
    <property type="project" value="UniProtKB-KW"/>
</dbReference>
<feature type="domain" description="Core Histone H2A/H2B/H3" evidence="3">
    <location>
        <begin position="5"/>
        <end position="85"/>
    </location>
</feature>
<reference evidence="4 5" key="1">
    <citation type="journal article" date="2020" name="Nature">
        <title>Six reference-quality genomes reveal evolution of bat adaptations.</title>
        <authorList>
            <person name="Jebb D."/>
            <person name="Huang Z."/>
            <person name="Pippel M."/>
            <person name="Hughes G.M."/>
            <person name="Lavrichenko K."/>
            <person name="Devanna P."/>
            <person name="Winkler S."/>
            <person name="Jermiin L.S."/>
            <person name="Skirmuntt E.C."/>
            <person name="Katzourakis A."/>
            <person name="Burkitt-Gray L."/>
            <person name="Ray D.A."/>
            <person name="Sullivan K.A.M."/>
            <person name="Roscito J.G."/>
            <person name="Kirilenko B.M."/>
            <person name="Davalos L.M."/>
            <person name="Corthals A.P."/>
            <person name="Power M.L."/>
            <person name="Jones G."/>
            <person name="Ransome R.D."/>
            <person name="Dechmann D.K.N."/>
            <person name="Locatelli A.G."/>
            <person name="Puechmaille S.J."/>
            <person name="Fedrigo O."/>
            <person name="Jarvis E.D."/>
            <person name="Hiller M."/>
            <person name="Vernes S.C."/>
            <person name="Myers E.W."/>
            <person name="Teeling E.C."/>
        </authorList>
    </citation>
    <scope>NUCLEOTIDE SEQUENCE [LARGE SCALE GENOMIC DNA]</scope>
    <source>
        <strain evidence="4">MRouAeg1</strain>
        <tissue evidence="4">Muscle</tissue>
    </source>
</reference>
<evidence type="ECO:0000313" key="5">
    <source>
        <dbReference type="Proteomes" id="UP000593571"/>
    </source>
</evidence>
<evidence type="ECO:0000259" key="3">
    <source>
        <dbReference type="Pfam" id="PF00125"/>
    </source>
</evidence>
<evidence type="ECO:0000313" key="4">
    <source>
        <dbReference type="EMBL" id="KAF6446936.1"/>
    </source>
</evidence>